<evidence type="ECO:0000256" key="2">
    <source>
        <dbReference type="ARBA" id="ARBA00004651"/>
    </source>
</evidence>
<dbReference type="InterPro" id="IPR005467">
    <property type="entry name" value="His_kinase_dom"/>
</dbReference>
<dbReference type="RefSeq" id="WP_147646835.1">
    <property type="nucleotide sequence ID" value="NZ_CP042806.1"/>
</dbReference>
<keyword evidence="10" id="KW-0812">Transmembrane</keyword>
<dbReference type="PROSITE" id="PS50885">
    <property type="entry name" value="HAMP"/>
    <property type="match status" value="1"/>
</dbReference>
<evidence type="ECO:0000256" key="1">
    <source>
        <dbReference type="ARBA" id="ARBA00000085"/>
    </source>
</evidence>
<keyword evidence="10" id="KW-0472">Membrane</keyword>
<evidence type="ECO:0000259" key="11">
    <source>
        <dbReference type="PROSITE" id="PS50109"/>
    </source>
</evidence>
<evidence type="ECO:0000256" key="6">
    <source>
        <dbReference type="ARBA" id="ARBA00022679"/>
    </source>
</evidence>
<evidence type="ECO:0000259" key="12">
    <source>
        <dbReference type="PROSITE" id="PS50885"/>
    </source>
</evidence>
<dbReference type="SMART" id="SM00387">
    <property type="entry name" value="HATPase_c"/>
    <property type="match status" value="1"/>
</dbReference>
<keyword evidence="4" id="KW-1003">Cell membrane</keyword>
<comment type="subcellular location">
    <subcellularLocation>
        <location evidence="2">Cell membrane</location>
        <topology evidence="2">Multi-pass membrane protein</topology>
    </subcellularLocation>
</comment>
<dbReference type="SMART" id="SM00304">
    <property type="entry name" value="HAMP"/>
    <property type="match status" value="1"/>
</dbReference>
<feature type="transmembrane region" description="Helical" evidence="10">
    <location>
        <begin position="153"/>
        <end position="172"/>
    </location>
</feature>
<dbReference type="CDD" id="cd06225">
    <property type="entry name" value="HAMP"/>
    <property type="match status" value="1"/>
</dbReference>
<dbReference type="SUPFAM" id="SSF47384">
    <property type="entry name" value="Homodimeric domain of signal transducing histidine kinase"/>
    <property type="match status" value="1"/>
</dbReference>
<dbReference type="SUPFAM" id="SSF158472">
    <property type="entry name" value="HAMP domain-like"/>
    <property type="match status" value="1"/>
</dbReference>
<evidence type="ECO:0000256" key="3">
    <source>
        <dbReference type="ARBA" id="ARBA00012438"/>
    </source>
</evidence>
<sequence length="450" mass="50032">MSVFFRIFRTFWFLILLGSLLIMLVLPISREPRMVLFERPRELPIAKIQECAALAVQKSAQDFHGSLGPECFNGYLLSSNGSATAMGGVRLPYGESELLEWARNRISPMVMATIDETVVAVRTDPAVNTSPLFVARLPYPGTRRAKTKFGFAMLLRFIAFSAIAALVLSLYFTRPITLLSEATQAFGTGDLRVRLKPALTKRRDEIGRVSRGFNEMAERIESLVLQQKTFLAHAAHELGSPLTRLNIALALCKRRLGATNAPELERIEDESEQLNALVQQLLLFARLESGNEMDQNRTRFFVSRVLTAAVENARFEGEHQGKVVTFVREEPFAIEGYPDLLQRAFDNVLRNALRFARVITVESHVDDSRDVGLVEIYDDGPGIPEGMEETIFEPFQRVSESDGSAETKGAGLGLAIARQTVLANGGTISAHKSPMGGLLVRYEFPLRRGN</sequence>
<protein>
    <recommendedName>
        <fullName evidence="3">histidine kinase</fullName>
        <ecNumber evidence="3">2.7.13.3</ecNumber>
    </recommendedName>
</protein>
<dbReference type="SMART" id="SM00388">
    <property type="entry name" value="HisKA"/>
    <property type="match status" value="1"/>
</dbReference>
<evidence type="ECO:0000256" key="10">
    <source>
        <dbReference type="SAM" id="Phobius"/>
    </source>
</evidence>
<keyword evidence="7" id="KW-0547">Nucleotide-binding</keyword>
<feature type="domain" description="Histidine kinase" evidence="11">
    <location>
        <begin position="233"/>
        <end position="448"/>
    </location>
</feature>
<keyword evidence="9" id="KW-0067">ATP-binding</keyword>
<dbReference type="SUPFAM" id="SSF55874">
    <property type="entry name" value="ATPase domain of HSP90 chaperone/DNA topoisomerase II/histidine kinase"/>
    <property type="match status" value="1"/>
</dbReference>
<dbReference type="InterPro" id="IPR003661">
    <property type="entry name" value="HisK_dim/P_dom"/>
</dbReference>
<organism evidence="13 14">
    <name type="scientific">Terriglobus albidus</name>
    <dbReference type="NCBI Taxonomy" id="1592106"/>
    <lineage>
        <taxon>Bacteria</taxon>
        <taxon>Pseudomonadati</taxon>
        <taxon>Acidobacteriota</taxon>
        <taxon>Terriglobia</taxon>
        <taxon>Terriglobales</taxon>
        <taxon>Acidobacteriaceae</taxon>
        <taxon>Terriglobus</taxon>
    </lineage>
</organism>
<dbReference type="InterPro" id="IPR003660">
    <property type="entry name" value="HAMP_dom"/>
</dbReference>
<keyword evidence="5" id="KW-0597">Phosphoprotein</keyword>
<dbReference type="GO" id="GO:0000155">
    <property type="term" value="F:phosphorelay sensor kinase activity"/>
    <property type="evidence" value="ECO:0007669"/>
    <property type="project" value="InterPro"/>
</dbReference>
<evidence type="ECO:0000256" key="9">
    <source>
        <dbReference type="ARBA" id="ARBA00022840"/>
    </source>
</evidence>
<comment type="catalytic activity">
    <reaction evidence="1">
        <text>ATP + protein L-histidine = ADP + protein N-phospho-L-histidine.</text>
        <dbReference type="EC" id="2.7.13.3"/>
    </reaction>
</comment>
<dbReference type="GO" id="GO:0005524">
    <property type="term" value="F:ATP binding"/>
    <property type="evidence" value="ECO:0007669"/>
    <property type="project" value="UniProtKB-KW"/>
</dbReference>
<dbReference type="PANTHER" id="PTHR44936">
    <property type="entry name" value="SENSOR PROTEIN CREC"/>
    <property type="match status" value="1"/>
</dbReference>
<keyword evidence="6" id="KW-0808">Transferase</keyword>
<feature type="transmembrane region" description="Helical" evidence="10">
    <location>
        <begin position="12"/>
        <end position="29"/>
    </location>
</feature>
<dbReference type="InterPro" id="IPR036097">
    <property type="entry name" value="HisK_dim/P_sf"/>
</dbReference>
<evidence type="ECO:0000313" key="14">
    <source>
        <dbReference type="Proteomes" id="UP000321820"/>
    </source>
</evidence>
<dbReference type="InterPro" id="IPR003594">
    <property type="entry name" value="HATPase_dom"/>
</dbReference>
<evidence type="ECO:0000256" key="5">
    <source>
        <dbReference type="ARBA" id="ARBA00022553"/>
    </source>
</evidence>
<dbReference type="InterPro" id="IPR036890">
    <property type="entry name" value="HATPase_C_sf"/>
</dbReference>
<dbReference type="InterPro" id="IPR004358">
    <property type="entry name" value="Sig_transdc_His_kin-like_C"/>
</dbReference>
<dbReference type="GO" id="GO:0005886">
    <property type="term" value="C:plasma membrane"/>
    <property type="evidence" value="ECO:0007669"/>
    <property type="project" value="UniProtKB-SubCell"/>
</dbReference>
<name>A0A5B9E7V7_9BACT</name>
<evidence type="ECO:0000313" key="13">
    <source>
        <dbReference type="EMBL" id="QEE27644.1"/>
    </source>
</evidence>
<evidence type="ECO:0000256" key="4">
    <source>
        <dbReference type="ARBA" id="ARBA00022475"/>
    </source>
</evidence>
<proteinExistence type="predicted"/>
<keyword evidence="10" id="KW-1133">Transmembrane helix</keyword>
<dbReference type="Gene3D" id="1.10.8.500">
    <property type="entry name" value="HAMP domain in histidine kinase"/>
    <property type="match status" value="1"/>
</dbReference>
<dbReference type="AlphaFoldDB" id="A0A5B9E7V7"/>
<feature type="domain" description="HAMP" evidence="12">
    <location>
        <begin position="170"/>
        <end position="225"/>
    </location>
</feature>
<keyword evidence="8" id="KW-0418">Kinase</keyword>
<dbReference type="CDD" id="cd00082">
    <property type="entry name" value="HisKA"/>
    <property type="match status" value="1"/>
</dbReference>
<dbReference type="Pfam" id="PF00512">
    <property type="entry name" value="HisKA"/>
    <property type="match status" value="1"/>
</dbReference>
<dbReference type="Proteomes" id="UP000321820">
    <property type="component" value="Chromosome"/>
</dbReference>
<dbReference type="Gene3D" id="3.30.565.10">
    <property type="entry name" value="Histidine kinase-like ATPase, C-terminal domain"/>
    <property type="match status" value="1"/>
</dbReference>
<dbReference type="Gene3D" id="1.10.287.130">
    <property type="match status" value="1"/>
</dbReference>
<accession>A0A5B9E7V7</accession>
<evidence type="ECO:0000256" key="8">
    <source>
        <dbReference type="ARBA" id="ARBA00022777"/>
    </source>
</evidence>
<reference evidence="13 14" key="1">
    <citation type="submission" date="2019-08" db="EMBL/GenBank/DDBJ databases">
        <title>Complete genome sequence of Terriglobus albidus strain ORNL.</title>
        <authorList>
            <person name="Podar M."/>
        </authorList>
    </citation>
    <scope>NUCLEOTIDE SEQUENCE [LARGE SCALE GENOMIC DNA]</scope>
    <source>
        <strain evidence="13 14">ORNL</strain>
    </source>
</reference>
<dbReference type="PRINTS" id="PR00344">
    <property type="entry name" value="BCTRLSENSOR"/>
</dbReference>
<dbReference type="OrthoDB" id="9813151at2"/>
<evidence type="ECO:0000256" key="7">
    <source>
        <dbReference type="ARBA" id="ARBA00022741"/>
    </source>
</evidence>
<dbReference type="InterPro" id="IPR050980">
    <property type="entry name" value="2C_sensor_his_kinase"/>
</dbReference>
<dbReference type="PANTHER" id="PTHR44936:SF10">
    <property type="entry name" value="SENSOR PROTEIN RSTB"/>
    <property type="match status" value="1"/>
</dbReference>
<dbReference type="Pfam" id="PF02518">
    <property type="entry name" value="HATPase_c"/>
    <property type="match status" value="1"/>
</dbReference>
<dbReference type="EC" id="2.7.13.3" evidence="3"/>
<dbReference type="PROSITE" id="PS50109">
    <property type="entry name" value="HIS_KIN"/>
    <property type="match status" value="1"/>
</dbReference>
<dbReference type="Pfam" id="PF00672">
    <property type="entry name" value="HAMP"/>
    <property type="match status" value="1"/>
</dbReference>
<dbReference type="EMBL" id="CP042806">
    <property type="protein sequence ID" value="QEE27644.1"/>
    <property type="molecule type" value="Genomic_DNA"/>
</dbReference>
<dbReference type="KEGG" id="talb:FTW19_06320"/>
<keyword evidence="14" id="KW-1185">Reference proteome</keyword>
<gene>
    <name evidence="13" type="ORF">FTW19_06320</name>
</gene>